<evidence type="ECO:0000313" key="5">
    <source>
        <dbReference type="Proteomes" id="UP000294853"/>
    </source>
</evidence>
<dbReference type="InterPro" id="IPR019606">
    <property type="entry name" value="GerMN"/>
</dbReference>
<evidence type="ECO:0000313" key="4">
    <source>
        <dbReference type="EMBL" id="QBX55079.1"/>
    </source>
</evidence>
<keyword evidence="1" id="KW-0732">Signal</keyword>
<dbReference type="InterPro" id="IPR056303">
    <property type="entry name" value="AMIN-like"/>
</dbReference>
<reference evidence="4 5" key="1">
    <citation type="submission" date="2019-03" db="EMBL/GenBank/DDBJ databases">
        <title>Three New Species of Nocardioides, Nocardioides euryhalodurans sp. nov., Nocardioides seonyuensis sp. nov. and Nocardioides eburneoflavus sp. nov. Iolated from Soil.</title>
        <authorList>
            <person name="Roh S.G."/>
            <person name="Lee C."/>
            <person name="Kim M.-K."/>
            <person name="Kim S.B."/>
        </authorList>
    </citation>
    <scope>NUCLEOTIDE SEQUENCE [LARGE SCALE GENOMIC DNA]</scope>
    <source>
        <strain evidence="4 5">MMS17-SY207-3</strain>
    </source>
</reference>
<dbReference type="OrthoDB" id="3393679at2"/>
<protein>
    <submittedName>
        <fullName evidence="4">Uncharacterized protein</fullName>
    </submittedName>
</protein>
<feature type="chain" id="PRO_5039279475" evidence="1">
    <location>
        <begin position="22"/>
        <end position="292"/>
    </location>
</feature>
<proteinExistence type="predicted"/>
<dbReference type="Pfam" id="PF10646">
    <property type="entry name" value="Germane"/>
    <property type="match status" value="1"/>
</dbReference>
<evidence type="ECO:0000259" key="2">
    <source>
        <dbReference type="Pfam" id="PF10646"/>
    </source>
</evidence>
<feature type="signal peptide" evidence="1">
    <location>
        <begin position="1"/>
        <end position="21"/>
    </location>
</feature>
<dbReference type="AlphaFoldDB" id="A0A4P7ID66"/>
<name>A0A4P7ID66_9ACTN</name>
<sequence>MDSFRLACAAFLVAGALAPAAAPGGAAAPESLPQLVDVRTVHRAGVDRVIFQFDSGVPSTSNARYVRRLRGDGSGLPIRIAGQAVLQVSMHTTETSAVGTAPVRRAFSSPNVMNVVRSGLFEGVTSYGIGLARKTTYDVVEQPGRSRVVVAVRAAFPTVDRKVYFLDEDRFVDNREPFFVPRRRRVPLTTPATGVMDRVFAGPTRRERRQGLRLVRSGAKSYEGLTVSGGVARVRLRGGCDSGGSTVTVAGSITPSLRQFDGVEWVKILPPGGGIPAGAVGPGDYFPDCLNP</sequence>
<keyword evidence="5" id="KW-1185">Reference proteome</keyword>
<dbReference type="Proteomes" id="UP000294853">
    <property type="component" value="Chromosome"/>
</dbReference>
<evidence type="ECO:0000259" key="3">
    <source>
        <dbReference type="Pfam" id="PF24837"/>
    </source>
</evidence>
<gene>
    <name evidence="4" type="ORF">EXE58_06165</name>
</gene>
<feature type="domain" description="AMIN-like" evidence="3">
    <location>
        <begin position="34"/>
        <end position="153"/>
    </location>
</feature>
<organism evidence="4 5">
    <name type="scientific">Nocardioides seonyuensis</name>
    <dbReference type="NCBI Taxonomy" id="2518371"/>
    <lineage>
        <taxon>Bacteria</taxon>
        <taxon>Bacillati</taxon>
        <taxon>Actinomycetota</taxon>
        <taxon>Actinomycetes</taxon>
        <taxon>Propionibacteriales</taxon>
        <taxon>Nocardioidaceae</taxon>
        <taxon>Nocardioides</taxon>
    </lineage>
</organism>
<evidence type="ECO:0000256" key="1">
    <source>
        <dbReference type="SAM" id="SignalP"/>
    </source>
</evidence>
<accession>A0A4P7ID66</accession>
<dbReference type="KEGG" id="nsn:EXE58_06165"/>
<dbReference type="Pfam" id="PF24837">
    <property type="entry name" value="AMIN-like"/>
    <property type="match status" value="1"/>
</dbReference>
<dbReference type="EMBL" id="CP038436">
    <property type="protein sequence ID" value="QBX55079.1"/>
    <property type="molecule type" value="Genomic_DNA"/>
</dbReference>
<feature type="domain" description="GerMN" evidence="2">
    <location>
        <begin position="162"/>
        <end position="269"/>
    </location>
</feature>
<dbReference type="RefSeq" id="WP_135267047.1">
    <property type="nucleotide sequence ID" value="NZ_CP038436.1"/>
</dbReference>